<dbReference type="GeneTree" id="ENSGT00940000161951"/>
<evidence type="ECO:0000256" key="1">
    <source>
        <dbReference type="ARBA" id="ARBA00003327"/>
    </source>
</evidence>
<dbReference type="Proteomes" id="UP000002494">
    <property type="component" value="Chromosome 11"/>
</dbReference>
<keyword evidence="2 3" id="KW-0416">Keratin</keyword>
<organism evidence="4 5">
    <name type="scientific">Rattus norvegicus</name>
    <name type="common">Rat</name>
    <dbReference type="NCBI Taxonomy" id="10116"/>
    <lineage>
        <taxon>Eukaryota</taxon>
        <taxon>Metazoa</taxon>
        <taxon>Chordata</taxon>
        <taxon>Craniata</taxon>
        <taxon>Vertebrata</taxon>
        <taxon>Euteleostomi</taxon>
        <taxon>Mammalia</taxon>
        <taxon>Eutheria</taxon>
        <taxon>Euarchontoglires</taxon>
        <taxon>Glires</taxon>
        <taxon>Rodentia</taxon>
        <taxon>Myomorpha</taxon>
        <taxon>Muroidea</taxon>
        <taxon>Muridae</taxon>
        <taxon>Murinae</taxon>
        <taxon>Rattus</taxon>
    </lineage>
</organism>
<comment type="similarity">
    <text evidence="3">Belongs to the PMG family.</text>
</comment>
<name>A0ABK0LF72_RAT</name>
<sequence>MTCNCCSRIVSPSFRCCCPPQDPAVALPAPATWSIALPTALPSICQLDPSLHGGCQETCIEPTSCQMPCYYPRSSIPCSPCQGTYAGSLDFGSSSYCSLGYRSKICFPGRCGSSGFRFLYNEVPDFPSLSCINTLCYPVYLLFSAYPPSFCVPTCGLCLSGTSC</sequence>
<evidence type="ECO:0000256" key="3">
    <source>
        <dbReference type="RuleBase" id="RU369044"/>
    </source>
</evidence>
<dbReference type="Pfam" id="PF05287">
    <property type="entry name" value="PMG"/>
    <property type="match status" value="1"/>
</dbReference>
<comment type="function">
    <text evidence="1 3">In the hair cortex, hair keratin intermediate filaments are embedded in an interfilamentous matrix, consisting of hair keratin-associated proteins (KRTAP), which are essential for the formation of a rigid and resistant hair shaft through their extensive disulfide bond cross-linking with abundant cysteine residues of hair keratins. The matrix proteins include the high-sulfur and high-glycine-tyrosine keratins.</text>
</comment>
<evidence type="ECO:0000313" key="4">
    <source>
        <dbReference type="Ensembl" id="ENSRNOP00000101507.1"/>
    </source>
</evidence>
<keyword evidence="5" id="KW-1185">Reference proteome</keyword>
<accession>A0ABK0LF72</accession>
<comment type="subunit">
    <text evidence="3">Interacts with hair keratins.</text>
</comment>
<dbReference type="Ensembl" id="ENSRNOT00000132656.1">
    <property type="protein sequence ID" value="ENSRNOP00000101507.1"/>
    <property type="gene ID" value="ENSRNOG00000080953.1"/>
</dbReference>
<reference evidence="4" key="1">
    <citation type="submission" date="2024-01" db="EMBL/GenBank/DDBJ databases">
        <title>GRCr8: a new rat reference genome assembly contstructed from accurate long reads and long range scaffolding.</title>
        <authorList>
            <person name="Doris P.A."/>
            <person name="Kalbfleisch T."/>
            <person name="Li K."/>
            <person name="Howe K."/>
            <person name="Wood J."/>
        </authorList>
    </citation>
    <scope>NUCLEOTIDE SEQUENCE [LARGE SCALE GENOMIC DNA]</scope>
    <source>
        <strain evidence="4">Brown Norway</strain>
    </source>
</reference>
<proteinExistence type="inferred from homology"/>
<evidence type="ECO:0000313" key="5">
    <source>
        <dbReference type="Proteomes" id="UP000002494"/>
    </source>
</evidence>
<dbReference type="InterPro" id="IPR007951">
    <property type="entry name" value="KRTAP_PMG"/>
</dbReference>
<gene>
    <name evidence="4" type="primary">LOC103693537</name>
</gene>
<evidence type="ECO:0000256" key="2">
    <source>
        <dbReference type="ARBA" id="ARBA00022744"/>
    </source>
</evidence>
<reference evidence="4" key="3">
    <citation type="submission" date="2025-09" db="UniProtKB">
        <authorList>
            <consortium name="Ensembl"/>
        </authorList>
    </citation>
    <scope>IDENTIFICATION</scope>
    <source>
        <strain evidence="4">Brown Norway</strain>
    </source>
</reference>
<protein>
    <recommendedName>
        <fullName evidence="3">Keratin-associated protein</fullName>
    </recommendedName>
</protein>
<reference evidence="4" key="2">
    <citation type="submission" date="2025-08" db="UniProtKB">
        <authorList>
            <consortium name="Ensembl"/>
        </authorList>
    </citation>
    <scope>IDENTIFICATION</scope>
    <source>
        <strain evidence="4">Brown Norway</strain>
    </source>
</reference>